<keyword evidence="3" id="KW-0804">Transcription</keyword>
<dbReference type="Gene3D" id="2.60.120.10">
    <property type="entry name" value="Jelly Rolls"/>
    <property type="match status" value="1"/>
</dbReference>
<dbReference type="Gene3D" id="1.10.10.60">
    <property type="entry name" value="Homeodomain-like"/>
    <property type="match status" value="2"/>
</dbReference>
<dbReference type="SUPFAM" id="SSF51215">
    <property type="entry name" value="Regulatory protein AraC"/>
    <property type="match status" value="1"/>
</dbReference>
<dbReference type="SUPFAM" id="SSF46689">
    <property type="entry name" value="Homeodomain-like"/>
    <property type="match status" value="2"/>
</dbReference>
<comment type="caution">
    <text evidence="5">The sequence shown here is derived from an EMBL/GenBank/DDBJ whole genome shotgun (WGS) entry which is preliminary data.</text>
</comment>
<dbReference type="InterPro" id="IPR018062">
    <property type="entry name" value="HTH_AraC-typ_CS"/>
</dbReference>
<dbReference type="InterPro" id="IPR037923">
    <property type="entry name" value="HTH-like"/>
</dbReference>
<dbReference type="InterPro" id="IPR003313">
    <property type="entry name" value="AraC-bd"/>
</dbReference>
<evidence type="ECO:0000313" key="6">
    <source>
        <dbReference type="Proteomes" id="UP001596105"/>
    </source>
</evidence>
<dbReference type="Pfam" id="PF02311">
    <property type="entry name" value="AraC_binding"/>
    <property type="match status" value="1"/>
</dbReference>
<dbReference type="Proteomes" id="UP001596105">
    <property type="component" value="Unassembled WGS sequence"/>
</dbReference>
<organism evidence="5 6">
    <name type="scientific">Cohnella suwonensis</name>
    <dbReference type="NCBI Taxonomy" id="696072"/>
    <lineage>
        <taxon>Bacteria</taxon>
        <taxon>Bacillati</taxon>
        <taxon>Bacillota</taxon>
        <taxon>Bacilli</taxon>
        <taxon>Bacillales</taxon>
        <taxon>Paenibacillaceae</taxon>
        <taxon>Cohnella</taxon>
    </lineage>
</organism>
<evidence type="ECO:0000256" key="3">
    <source>
        <dbReference type="ARBA" id="ARBA00023163"/>
    </source>
</evidence>
<keyword evidence="6" id="KW-1185">Reference proteome</keyword>
<name>A0ABW0LX34_9BACL</name>
<protein>
    <submittedName>
        <fullName evidence="5">AraC family transcriptional regulator</fullName>
    </submittedName>
</protein>
<dbReference type="InterPro" id="IPR009057">
    <property type="entry name" value="Homeodomain-like_sf"/>
</dbReference>
<dbReference type="PROSITE" id="PS01124">
    <property type="entry name" value="HTH_ARAC_FAMILY_2"/>
    <property type="match status" value="1"/>
</dbReference>
<gene>
    <name evidence="5" type="ORF">ACFPPD_10375</name>
</gene>
<dbReference type="PROSITE" id="PS00041">
    <property type="entry name" value="HTH_ARAC_FAMILY_1"/>
    <property type="match status" value="1"/>
</dbReference>
<keyword evidence="2" id="KW-0238">DNA-binding</keyword>
<evidence type="ECO:0000313" key="5">
    <source>
        <dbReference type="EMBL" id="MFC5469126.1"/>
    </source>
</evidence>
<dbReference type="EMBL" id="JBHSMH010000025">
    <property type="protein sequence ID" value="MFC5469126.1"/>
    <property type="molecule type" value="Genomic_DNA"/>
</dbReference>
<proteinExistence type="predicted"/>
<dbReference type="SMART" id="SM00342">
    <property type="entry name" value="HTH_ARAC"/>
    <property type="match status" value="1"/>
</dbReference>
<keyword evidence="1" id="KW-0805">Transcription regulation</keyword>
<feature type="domain" description="HTH araC/xylS-type" evidence="4">
    <location>
        <begin position="177"/>
        <end position="274"/>
    </location>
</feature>
<sequence length="297" mass="34323">MSAFPSDGLEFQTVTTNKALNPDFHIHNAYELYLLLEGDLNFYVHQSCYHLKPGALMILNDLEMHKAVYSTDGPYKRIFIHIPPAFLHHYSTEQTDLTACFVKRETGLRNFIQLESEQVHFFTQQVHEMQEARQSRYFGNDVLIDSCLLRILIMVNGLFQVEAFNDGLSVHYPPNVKEIITYVEEHILEPLSLDQIASALSLNKYYLCRIFKKETGTTIFRYILLKRISLSRILLAEGKNVTEACFQSGFQNYTNFITEFRKITGYTPKKYRNMKVYSLAESCHWASMGGSSLPTVK</sequence>
<dbReference type="PANTHER" id="PTHR43280:SF34">
    <property type="entry name" value="ARAC-FAMILY TRANSCRIPTIONAL REGULATOR"/>
    <property type="match status" value="1"/>
</dbReference>
<dbReference type="PANTHER" id="PTHR43280">
    <property type="entry name" value="ARAC-FAMILY TRANSCRIPTIONAL REGULATOR"/>
    <property type="match status" value="1"/>
</dbReference>
<evidence type="ECO:0000256" key="1">
    <source>
        <dbReference type="ARBA" id="ARBA00023015"/>
    </source>
</evidence>
<dbReference type="InterPro" id="IPR018060">
    <property type="entry name" value="HTH_AraC"/>
</dbReference>
<evidence type="ECO:0000259" key="4">
    <source>
        <dbReference type="PROSITE" id="PS01124"/>
    </source>
</evidence>
<accession>A0ABW0LX34</accession>
<dbReference type="Pfam" id="PF12833">
    <property type="entry name" value="HTH_18"/>
    <property type="match status" value="1"/>
</dbReference>
<evidence type="ECO:0000256" key="2">
    <source>
        <dbReference type="ARBA" id="ARBA00023125"/>
    </source>
</evidence>
<dbReference type="RefSeq" id="WP_209748825.1">
    <property type="nucleotide sequence ID" value="NZ_JBHSMH010000025.1"/>
</dbReference>
<reference evidence="6" key="1">
    <citation type="journal article" date="2019" name="Int. J. Syst. Evol. Microbiol.">
        <title>The Global Catalogue of Microorganisms (GCM) 10K type strain sequencing project: providing services to taxonomists for standard genome sequencing and annotation.</title>
        <authorList>
            <consortium name="The Broad Institute Genomics Platform"/>
            <consortium name="The Broad Institute Genome Sequencing Center for Infectious Disease"/>
            <person name="Wu L."/>
            <person name="Ma J."/>
        </authorList>
    </citation>
    <scope>NUCLEOTIDE SEQUENCE [LARGE SCALE GENOMIC DNA]</scope>
    <source>
        <strain evidence="6">CCUG 57113</strain>
    </source>
</reference>
<dbReference type="InterPro" id="IPR014710">
    <property type="entry name" value="RmlC-like_jellyroll"/>
</dbReference>